<keyword evidence="2" id="KW-0812">Transmembrane</keyword>
<protein>
    <submittedName>
        <fullName evidence="4">M56 family metallopeptidase</fullName>
    </submittedName>
</protein>
<dbReference type="Proteomes" id="UP000829647">
    <property type="component" value="Chromosome"/>
</dbReference>
<feature type="compositionally biased region" description="Pro residues" evidence="1">
    <location>
        <begin position="330"/>
        <end position="341"/>
    </location>
</feature>
<name>A0ABY4J916_9BACT</name>
<dbReference type="SUPFAM" id="SSF74653">
    <property type="entry name" value="TolA/TonB C-terminal domain"/>
    <property type="match status" value="1"/>
</dbReference>
<dbReference type="InterPro" id="IPR037682">
    <property type="entry name" value="TonB_C"/>
</dbReference>
<proteinExistence type="predicted"/>
<dbReference type="PANTHER" id="PTHR33446">
    <property type="entry name" value="PROTEIN TONB-RELATED"/>
    <property type="match status" value="1"/>
</dbReference>
<dbReference type="Gene3D" id="3.30.1150.10">
    <property type="match status" value="1"/>
</dbReference>
<feature type="region of interest" description="Disordered" evidence="1">
    <location>
        <begin position="319"/>
        <end position="341"/>
    </location>
</feature>
<keyword evidence="2" id="KW-0472">Membrane</keyword>
<dbReference type="PANTHER" id="PTHR33446:SF2">
    <property type="entry name" value="PROTEIN TONB"/>
    <property type="match status" value="1"/>
</dbReference>
<dbReference type="EMBL" id="CP095848">
    <property type="protein sequence ID" value="UPL49295.1"/>
    <property type="molecule type" value="Genomic_DNA"/>
</dbReference>
<evidence type="ECO:0000259" key="3">
    <source>
        <dbReference type="PROSITE" id="PS52015"/>
    </source>
</evidence>
<evidence type="ECO:0000256" key="1">
    <source>
        <dbReference type="SAM" id="MobiDB-lite"/>
    </source>
</evidence>
<dbReference type="RefSeq" id="WP_247975534.1">
    <property type="nucleotide sequence ID" value="NZ_CP095848.1"/>
</dbReference>
<evidence type="ECO:0000256" key="2">
    <source>
        <dbReference type="SAM" id="Phobius"/>
    </source>
</evidence>
<reference evidence="4 5" key="1">
    <citation type="submission" date="2022-04" db="EMBL/GenBank/DDBJ databases">
        <title>Hymenobacter sp. isolated from the air.</title>
        <authorList>
            <person name="Won M."/>
            <person name="Lee C.-M."/>
            <person name="Woen H.-Y."/>
            <person name="Kwon S.-W."/>
        </authorList>
    </citation>
    <scope>NUCLEOTIDE SEQUENCE [LARGE SCALE GENOMIC DNA]</scope>
    <source>
        <strain evidence="5">5516 S-25</strain>
    </source>
</reference>
<feature type="transmembrane region" description="Helical" evidence="2">
    <location>
        <begin position="107"/>
        <end position="130"/>
    </location>
</feature>
<accession>A0ABY4J916</accession>
<feature type="transmembrane region" description="Helical" evidence="2">
    <location>
        <begin position="47"/>
        <end position="70"/>
    </location>
</feature>
<feature type="transmembrane region" description="Helical" evidence="2">
    <location>
        <begin position="16"/>
        <end position="35"/>
    </location>
</feature>
<dbReference type="PROSITE" id="PS52015">
    <property type="entry name" value="TONB_CTD"/>
    <property type="match status" value="1"/>
</dbReference>
<organism evidence="4 5">
    <name type="scientific">Hymenobacter sublimis</name>
    <dbReference type="NCBI Taxonomy" id="2933777"/>
    <lineage>
        <taxon>Bacteria</taxon>
        <taxon>Pseudomonadati</taxon>
        <taxon>Bacteroidota</taxon>
        <taxon>Cytophagia</taxon>
        <taxon>Cytophagales</taxon>
        <taxon>Hymenobacteraceae</taxon>
        <taxon>Hymenobacter</taxon>
    </lineage>
</organism>
<evidence type="ECO:0000313" key="4">
    <source>
        <dbReference type="EMBL" id="UPL49295.1"/>
    </source>
</evidence>
<feature type="domain" description="TonB C-terminal" evidence="3">
    <location>
        <begin position="361"/>
        <end position="454"/>
    </location>
</feature>
<keyword evidence="2" id="KW-1133">Transmembrane helix</keyword>
<feature type="transmembrane region" description="Helical" evidence="2">
    <location>
        <begin position="76"/>
        <end position="95"/>
    </location>
</feature>
<evidence type="ECO:0000313" key="5">
    <source>
        <dbReference type="Proteomes" id="UP000829647"/>
    </source>
</evidence>
<keyword evidence="5" id="KW-1185">Reference proteome</keyword>
<gene>
    <name evidence="4" type="ORF">MWH26_19215</name>
</gene>
<dbReference type="InterPro" id="IPR051045">
    <property type="entry name" value="TonB-dependent_transducer"/>
</dbReference>
<sequence>MLTLLLPTTPTDLLNWLVQSTLALGAGWAFYYLALRRERCFHYNRRFLLLTPWLVLALPVLLEVAAPALTGLLPRWGVLAGSSLLAGGLLPTVRITATGTRPELSDVYLLAWLPLLYLLVTLALLARLGLQVLQLWLTTRRWPRQKHPDYILVLTGGQRPVSSFGRWVFWDETASLTSAEAEVVLAHEVAHVQQRHTRQRLLLEVARALLWPCPFVHLYPRALETTHEFLADSAALAPSAAATPTAAAELYAALLARLALRQFHPTLPLTHSFTQSLILTRIRMLTSQSPIRRWKQWLALPLGAVLLLTVACEKATSPANPATAAQDNMPAPPPSPLAEEAPAPPLPPAYTYVEQMPEYAGGSKQLLADIGKLAQYPAVAKAEKLGGRVFITFIVAADGSLQNIYIREAIQGQVKDFGADGEQMVATLTTPAAQALNEVALNAVRNLPGRWQPGRQDGKAVAVLYTVPITFTP</sequence>